<evidence type="ECO:0000256" key="1">
    <source>
        <dbReference type="SAM" id="MobiDB-lite"/>
    </source>
</evidence>
<dbReference type="OrthoDB" id="6602609at2759"/>
<feature type="transmembrane region" description="Helical" evidence="2">
    <location>
        <begin position="600"/>
        <end position="622"/>
    </location>
</feature>
<feature type="region of interest" description="Disordered" evidence="1">
    <location>
        <begin position="86"/>
        <end position="130"/>
    </location>
</feature>
<dbReference type="AlphaFoldDB" id="A0A226EB85"/>
<feature type="transmembrane region" description="Helical" evidence="2">
    <location>
        <begin position="691"/>
        <end position="709"/>
    </location>
</feature>
<dbReference type="PANTHER" id="PTHR34153">
    <property type="entry name" value="SI:CH211-262H13.3-RELATED-RELATED"/>
    <property type="match status" value="1"/>
</dbReference>
<gene>
    <name evidence="3" type="ORF">Fcan01_10400</name>
</gene>
<accession>A0A226EB85</accession>
<keyword evidence="2" id="KW-1133">Transmembrane helix</keyword>
<keyword evidence="4" id="KW-1185">Reference proteome</keyword>
<feature type="transmembrane region" description="Helical" evidence="2">
    <location>
        <begin position="628"/>
        <end position="649"/>
    </location>
</feature>
<dbReference type="Proteomes" id="UP000198287">
    <property type="component" value="Unassembled WGS sequence"/>
</dbReference>
<reference evidence="3 4" key="1">
    <citation type="submission" date="2015-12" db="EMBL/GenBank/DDBJ databases">
        <title>The genome of Folsomia candida.</title>
        <authorList>
            <person name="Faddeeva A."/>
            <person name="Derks M.F."/>
            <person name="Anvar Y."/>
            <person name="Smit S."/>
            <person name="Van Straalen N."/>
            <person name="Roelofs D."/>
        </authorList>
    </citation>
    <scope>NUCLEOTIDE SEQUENCE [LARGE SCALE GENOMIC DNA]</scope>
    <source>
        <strain evidence="3 4">VU population</strain>
        <tissue evidence="3">Whole body</tissue>
    </source>
</reference>
<sequence length="806" mass="89830">MSEHFVLLKFLETEEIEVVTSAWLCKNNTQCVWPNYKNPSRIVKAVGLHMPPESNWSTHDVKLLGGGHKFVTYHEAVKKLPKVMDQSDAEVGSGDGKIRIRQEAPNTYESSESEGDDCHSTLPPPPAPNDNLMKNVKSLLITPAAKKVTTKGQSIPKIKPSKIKESSKIPFKLCLVTENGSSLPGVSETGNPEPDMDIPGCSASTEMVHFLGVMNENEPVTAPPVPEGDATNTSQSSCEDEISLSGNQFQSWVVRNVAILKAQNRNIQETLDAILLNLDGKRKPQDEVRHEIPLKNMVDVSNAANFYAVPSNRESLIVKLTQRKVSNIGSCTRRVLSRLCADELMQHYNWIGSRGSKIAFCDAWMRHIVFDAVRASLPLTLVSDDEMETTIKEYLKGAPKRLKKKSNPNDGILPRVESEPDDQPDEYKRKFVLHGMSPRLQNFNTSYAQNIDSTRRIDLMYSSDAYGRTGRANQITRCGGGTPICAPEHTLVEHQICGDAAQNGVFLCTNGGATATYVLSSSFFDARRCGDDDDAEVPSPRWAKCTPRYLNLYSVQAMKVILCLTNYPMLFVALAAVVFRTDPLDLPIRIIISMVSFSSLVLKLVAFLVRASFLIICLNVLFQAVNAFFILGLIVVSSASEVLQVLSVLNSKRVVFSERNFPAREIQLYRQLLVWIGFVNRNFGNFATTPLVFFGVSFLVLGIYGTIRMRDRMEIALYLFVPLSSLISVFFVFILIPEAAKVYERANLYLSKKGKDVRKGSWEKRVVKSLRPVAIEVGPFGQVRNNLMKIVMIVLSENICNLLITF</sequence>
<keyword evidence="2" id="KW-0472">Membrane</keyword>
<comment type="caution">
    <text evidence="3">The sequence shown here is derived from an EMBL/GenBank/DDBJ whole genome shotgun (WGS) entry which is preliminary data.</text>
</comment>
<proteinExistence type="predicted"/>
<feature type="region of interest" description="Disordered" evidence="1">
    <location>
        <begin position="402"/>
        <end position="424"/>
    </location>
</feature>
<dbReference type="PANTHER" id="PTHR34153:SF2">
    <property type="entry name" value="SI:CH211-262H13.3-RELATED"/>
    <property type="match status" value="1"/>
</dbReference>
<organism evidence="3 4">
    <name type="scientific">Folsomia candida</name>
    <name type="common">Springtail</name>
    <dbReference type="NCBI Taxonomy" id="158441"/>
    <lineage>
        <taxon>Eukaryota</taxon>
        <taxon>Metazoa</taxon>
        <taxon>Ecdysozoa</taxon>
        <taxon>Arthropoda</taxon>
        <taxon>Hexapoda</taxon>
        <taxon>Collembola</taxon>
        <taxon>Entomobryomorpha</taxon>
        <taxon>Isotomoidea</taxon>
        <taxon>Isotomidae</taxon>
        <taxon>Proisotominae</taxon>
        <taxon>Folsomia</taxon>
    </lineage>
</organism>
<evidence type="ECO:0000313" key="4">
    <source>
        <dbReference type="Proteomes" id="UP000198287"/>
    </source>
</evidence>
<keyword evidence="2" id="KW-0812">Transmembrane</keyword>
<name>A0A226EB85_FOLCA</name>
<evidence type="ECO:0000256" key="2">
    <source>
        <dbReference type="SAM" id="Phobius"/>
    </source>
</evidence>
<feature type="transmembrane region" description="Helical" evidence="2">
    <location>
        <begin position="715"/>
        <end position="736"/>
    </location>
</feature>
<feature type="transmembrane region" description="Helical" evidence="2">
    <location>
        <begin position="557"/>
        <end position="579"/>
    </location>
</feature>
<evidence type="ECO:0000313" key="3">
    <source>
        <dbReference type="EMBL" id="OXA54835.1"/>
    </source>
</evidence>
<evidence type="ECO:0008006" key="5">
    <source>
        <dbReference type="Google" id="ProtNLM"/>
    </source>
</evidence>
<dbReference type="EMBL" id="LNIX01000005">
    <property type="protein sequence ID" value="OXA54835.1"/>
    <property type="molecule type" value="Genomic_DNA"/>
</dbReference>
<protein>
    <recommendedName>
        <fullName evidence="5">DUF4806 domain-containing protein</fullName>
    </recommendedName>
</protein>